<evidence type="ECO:0000259" key="4">
    <source>
        <dbReference type="Pfam" id="PF00881"/>
    </source>
</evidence>
<evidence type="ECO:0000256" key="1">
    <source>
        <dbReference type="ARBA" id="ARBA00022630"/>
    </source>
</evidence>
<sequence length="344" mass="37124">MFGRLLKKPSKSEKKARKLAEAFEVALAAEKTAVEAGLAAFEAGKAQVSRSSALLRRNVHRIEKGLCMPGPRRPVFAEQYLADTVMLYAKLAAAGDAEPDELKWAHDVLSRYFDAVDQSVAFVAEAKAVWDAANAPQQGAASDGAAFAPYRFADLPDYVGSELAALPDLDSYARLCRARRSQRWFSDTPVDPAVLERAVACAAQAPSACNRQPFRFYAARSREKVKAITDLPLGTAGFGADLPVVVAVVGDLSMYAHARDRHLIFVDSGLACMAFMQALTAAGLGSVPINWPDIPENHAALRDILGLAAYQVPVMLIGVGHPKPESMIPYSAKRPVHEVLHVVD</sequence>
<keyword evidence="6" id="KW-1185">Reference proteome</keyword>
<comment type="caution">
    <text evidence="5">The sequence shown here is derived from an EMBL/GenBank/DDBJ whole genome shotgun (WGS) entry which is preliminary data.</text>
</comment>
<feature type="domain" description="Nitroreductase" evidence="4">
    <location>
        <begin position="234"/>
        <end position="321"/>
    </location>
</feature>
<name>A0ABS6N9G8_9RHOB</name>
<dbReference type="PANTHER" id="PTHR23026:SF90">
    <property type="entry name" value="IODOTYROSINE DEIODINASE 1"/>
    <property type="match status" value="1"/>
</dbReference>
<proteinExistence type="predicted"/>
<organism evidence="5 6">
    <name type="scientific">Thalassococcus arenae</name>
    <dbReference type="NCBI Taxonomy" id="2851652"/>
    <lineage>
        <taxon>Bacteria</taxon>
        <taxon>Pseudomonadati</taxon>
        <taxon>Pseudomonadota</taxon>
        <taxon>Alphaproteobacteria</taxon>
        <taxon>Rhodobacterales</taxon>
        <taxon>Roseobacteraceae</taxon>
        <taxon>Thalassococcus</taxon>
    </lineage>
</organism>
<accession>A0ABS6N9G8</accession>
<evidence type="ECO:0000313" key="5">
    <source>
        <dbReference type="EMBL" id="MBV2360249.1"/>
    </source>
</evidence>
<gene>
    <name evidence="5" type="ORF">KUH32_10720</name>
</gene>
<dbReference type="Pfam" id="PF00881">
    <property type="entry name" value="Nitroreductase"/>
    <property type="match status" value="2"/>
</dbReference>
<dbReference type="InterPro" id="IPR029479">
    <property type="entry name" value="Nitroreductase"/>
</dbReference>
<feature type="domain" description="Nitroreductase" evidence="4">
    <location>
        <begin position="177"/>
        <end position="230"/>
    </location>
</feature>
<evidence type="ECO:0000256" key="2">
    <source>
        <dbReference type="ARBA" id="ARBA00022643"/>
    </source>
</evidence>
<dbReference type="PANTHER" id="PTHR23026">
    <property type="entry name" value="NADPH NITROREDUCTASE"/>
    <property type="match status" value="1"/>
</dbReference>
<evidence type="ECO:0000256" key="3">
    <source>
        <dbReference type="ARBA" id="ARBA00023002"/>
    </source>
</evidence>
<dbReference type="Proteomes" id="UP001166293">
    <property type="component" value="Unassembled WGS sequence"/>
</dbReference>
<evidence type="ECO:0000313" key="6">
    <source>
        <dbReference type="Proteomes" id="UP001166293"/>
    </source>
</evidence>
<dbReference type="EMBL" id="JAHRWL010000001">
    <property type="protein sequence ID" value="MBV2360249.1"/>
    <property type="molecule type" value="Genomic_DNA"/>
</dbReference>
<dbReference type="CDD" id="cd02062">
    <property type="entry name" value="Nitro_FMN_reductase"/>
    <property type="match status" value="1"/>
</dbReference>
<keyword evidence="3" id="KW-0560">Oxidoreductase</keyword>
<keyword evidence="1" id="KW-0285">Flavoprotein</keyword>
<keyword evidence="2" id="KW-0288">FMN</keyword>
<dbReference type="InterPro" id="IPR050627">
    <property type="entry name" value="Nitroreductase/BluB"/>
</dbReference>
<dbReference type="RefSeq" id="WP_217778028.1">
    <property type="nucleotide sequence ID" value="NZ_JAHRWL010000001.1"/>
</dbReference>
<protein>
    <submittedName>
        <fullName evidence="5">Nitroreductase family protein</fullName>
    </submittedName>
</protein>
<reference evidence="5" key="1">
    <citation type="submission" date="2021-06" db="EMBL/GenBank/DDBJ databases">
        <title>Thalassococcus sp. CAU 1522 isolated from sea sand, Republic of Korea.</title>
        <authorList>
            <person name="Kim W."/>
        </authorList>
    </citation>
    <scope>NUCLEOTIDE SEQUENCE</scope>
    <source>
        <strain evidence="5">CAU 1522</strain>
    </source>
</reference>